<evidence type="ECO:0000313" key="1">
    <source>
        <dbReference type="EMBL" id="KAG5591477.1"/>
    </source>
</evidence>
<dbReference type="AlphaFoldDB" id="A0A9J5XUG7"/>
<proteinExistence type="predicted"/>
<comment type="caution">
    <text evidence="1">The sequence shown here is derived from an EMBL/GenBank/DDBJ whole genome shotgun (WGS) entry which is preliminary data.</text>
</comment>
<protein>
    <submittedName>
        <fullName evidence="1">Uncharacterized protein</fullName>
    </submittedName>
</protein>
<reference evidence="1 2" key="1">
    <citation type="submission" date="2020-09" db="EMBL/GenBank/DDBJ databases">
        <title>De no assembly of potato wild relative species, Solanum commersonii.</title>
        <authorList>
            <person name="Cho K."/>
        </authorList>
    </citation>
    <scope>NUCLEOTIDE SEQUENCE [LARGE SCALE GENOMIC DNA]</scope>
    <source>
        <strain evidence="1">LZ3.2</strain>
        <tissue evidence="1">Leaf</tissue>
    </source>
</reference>
<organism evidence="1 2">
    <name type="scientific">Solanum commersonii</name>
    <name type="common">Commerson's wild potato</name>
    <name type="synonym">Commerson's nightshade</name>
    <dbReference type="NCBI Taxonomy" id="4109"/>
    <lineage>
        <taxon>Eukaryota</taxon>
        <taxon>Viridiplantae</taxon>
        <taxon>Streptophyta</taxon>
        <taxon>Embryophyta</taxon>
        <taxon>Tracheophyta</taxon>
        <taxon>Spermatophyta</taxon>
        <taxon>Magnoliopsida</taxon>
        <taxon>eudicotyledons</taxon>
        <taxon>Gunneridae</taxon>
        <taxon>Pentapetalae</taxon>
        <taxon>asterids</taxon>
        <taxon>lamiids</taxon>
        <taxon>Solanales</taxon>
        <taxon>Solanaceae</taxon>
        <taxon>Solanoideae</taxon>
        <taxon>Solaneae</taxon>
        <taxon>Solanum</taxon>
    </lineage>
</organism>
<keyword evidence="2" id="KW-1185">Reference proteome</keyword>
<dbReference type="OrthoDB" id="683469at2759"/>
<name>A0A9J5XUG7_SOLCO</name>
<evidence type="ECO:0000313" key="2">
    <source>
        <dbReference type="Proteomes" id="UP000824120"/>
    </source>
</evidence>
<dbReference type="Proteomes" id="UP000824120">
    <property type="component" value="Chromosome 8"/>
</dbReference>
<dbReference type="EMBL" id="JACXVP010000008">
    <property type="protein sequence ID" value="KAG5591477.1"/>
    <property type="molecule type" value="Genomic_DNA"/>
</dbReference>
<sequence length="53" mass="5773">MKNADIFKVQATVGFVSGVAAPKLVNHKTKHTPNDIIDAVRSLYAVKTSYQQA</sequence>
<accession>A0A9J5XUG7</accession>
<gene>
    <name evidence="1" type="ORF">H5410_041991</name>
</gene>